<comment type="caution">
    <text evidence="1">The sequence shown here is derived from an EMBL/GenBank/DDBJ whole genome shotgun (WGS) entry which is preliminary data.</text>
</comment>
<accession>A0A840A1U5</accession>
<proteinExistence type="predicted"/>
<protein>
    <recommendedName>
        <fullName evidence="3">DUF2188 domain-containing protein</fullName>
    </recommendedName>
</protein>
<organism evidence="1 2">
    <name type="scientific">Phenylobacterium haematophilum</name>
    <dbReference type="NCBI Taxonomy" id="98513"/>
    <lineage>
        <taxon>Bacteria</taxon>
        <taxon>Pseudomonadati</taxon>
        <taxon>Pseudomonadota</taxon>
        <taxon>Alphaproteobacteria</taxon>
        <taxon>Caulobacterales</taxon>
        <taxon>Caulobacteraceae</taxon>
        <taxon>Phenylobacterium</taxon>
    </lineage>
</organism>
<dbReference type="RefSeq" id="WP_183775902.1">
    <property type="nucleotide sequence ID" value="NZ_JACIDK010000006.1"/>
</dbReference>
<sequence length="84" mass="9077">METWTYSVVPVPGGWAVEQPAGLPLMFLSGGRAEAKAKQLAQQAAAQAGCAEVLVFDRDKRLLARRRYAQHFAPQVSEAPPRAG</sequence>
<dbReference type="EMBL" id="JACIDK010000006">
    <property type="protein sequence ID" value="MBB3892925.1"/>
    <property type="molecule type" value="Genomic_DNA"/>
</dbReference>
<gene>
    <name evidence="1" type="ORF">GGQ61_003663</name>
</gene>
<evidence type="ECO:0000313" key="2">
    <source>
        <dbReference type="Proteomes" id="UP000530564"/>
    </source>
</evidence>
<evidence type="ECO:0008006" key="3">
    <source>
        <dbReference type="Google" id="ProtNLM"/>
    </source>
</evidence>
<reference evidence="1 2" key="1">
    <citation type="submission" date="2020-08" db="EMBL/GenBank/DDBJ databases">
        <title>Genomic Encyclopedia of Type Strains, Phase IV (KMG-IV): sequencing the most valuable type-strain genomes for metagenomic binning, comparative biology and taxonomic classification.</title>
        <authorList>
            <person name="Goeker M."/>
        </authorList>
    </citation>
    <scope>NUCLEOTIDE SEQUENCE [LARGE SCALE GENOMIC DNA]</scope>
    <source>
        <strain evidence="1 2">DSM 21793</strain>
    </source>
</reference>
<dbReference type="Proteomes" id="UP000530564">
    <property type="component" value="Unassembled WGS sequence"/>
</dbReference>
<name>A0A840A1U5_9CAUL</name>
<dbReference type="AlphaFoldDB" id="A0A840A1U5"/>
<keyword evidence="2" id="KW-1185">Reference proteome</keyword>
<evidence type="ECO:0000313" key="1">
    <source>
        <dbReference type="EMBL" id="MBB3892925.1"/>
    </source>
</evidence>